<dbReference type="InterPro" id="IPR018484">
    <property type="entry name" value="FGGY_N"/>
</dbReference>
<reference evidence="10 11" key="1">
    <citation type="submission" date="2018-01" db="EMBL/GenBank/DDBJ databases">
        <title>Species boundaries and ecological features among Paraburkholderia terrae DSMZ17804T, P. hospita DSMZ17164T and P. caribensis DSMZ13236T.</title>
        <authorList>
            <person name="Pratama A.A."/>
        </authorList>
    </citation>
    <scope>NUCLEOTIDE SEQUENCE [LARGE SCALE GENOMIC DNA]</scope>
    <source>
        <strain evidence="10 11">DSM 17804</strain>
    </source>
</reference>
<dbReference type="GO" id="GO:0005524">
    <property type="term" value="F:ATP binding"/>
    <property type="evidence" value="ECO:0007669"/>
    <property type="project" value="UniProtKB-UniRule"/>
</dbReference>
<sequence length="487" mass="52734">MFLGIDLGTTELKVLLLASNGHVVGTARHPLEISRPRHRWSEQDPEDWWRATRTALSTLRKNYPDAFGRVQAIGLSGQMHGAVLLDANDRPLRPAILWNDMRSVSECAELTARAPMLHAVAGNCAMPGLTAPKLLWVARYEPEYFGKLACVLLTKDYLRLRLTGVKLTDPSDASGTLWLDVGRREWSDELLEACDMTRMQVPSIEEGSRATGIVRRSVADELGLPANVIVAAGGGDTATSALGVGAAESGDGFLSLGTSGVLSVVTGQFRPSPHLGVHALCHAIPNRWHRTSVVLSAASCVRWLCNLTSADEECLLGEVESVSASRRAKAPLFLPYLSGERTPHNDPYAQGVFCGLVDSTDRGTLAYSVLEGVTFALSDGLEALRADGTRETSLSLIGGGARSKLWTQLIADAFGVPIRRPPDSQSIAALGAARLGWLAADGDFSVVVRTPSLSQEYFPDDERHSILLERLASYRTLYRQLRPLFPT</sequence>
<evidence type="ECO:0000256" key="5">
    <source>
        <dbReference type="ARBA" id="ARBA00022840"/>
    </source>
</evidence>
<feature type="site" description="Important for activity" evidence="6">
    <location>
        <position position="6"/>
    </location>
</feature>
<feature type="domain" description="Carbohydrate kinase FGGY N-terminal" evidence="8">
    <location>
        <begin position="1"/>
        <end position="243"/>
    </location>
</feature>
<dbReference type="RefSeq" id="WP_042305849.1">
    <property type="nucleotide sequence ID" value="NZ_CP026114.1"/>
</dbReference>
<feature type="binding site" evidence="6">
    <location>
        <begin position="79"/>
        <end position="80"/>
    </location>
    <ligand>
        <name>substrate</name>
    </ligand>
</feature>
<dbReference type="EMBL" id="CP026114">
    <property type="protein sequence ID" value="AUT66494.1"/>
    <property type="molecule type" value="Genomic_DNA"/>
</dbReference>
<dbReference type="AlphaFoldDB" id="A0A2I8F604"/>
<comment type="catalytic activity">
    <reaction evidence="6 7">
        <text>D-xylulose + ATP = D-xylulose 5-phosphate + ADP + H(+)</text>
        <dbReference type="Rhea" id="RHEA:10964"/>
        <dbReference type="ChEBI" id="CHEBI:15378"/>
        <dbReference type="ChEBI" id="CHEBI:17140"/>
        <dbReference type="ChEBI" id="CHEBI:30616"/>
        <dbReference type="ChEBI" id="CHEBI:57737"/>
        <dbReference type="ChEBI" id="CHEBI:456216"/>
        <dbReference type="EC" id="2.7.1.17"/>
    </reaction>
</comment>
<evidence type="ECO:0000259" key="8">
    <source>
        <dbReference type="Pfam" id="PF00370"/>
    </source>
</evidence>
<evidence type="ECO:0000256" key="1">
    <source>
        <dbReference type="ARBA" id="ARBA00009156"/>
    </source>
</evidence>
<dbReference type="PANTHER" id="PTHR43095:SF6">
    <property type="entry name" value="XYLULOSE KINASE"/>
    <property type="match status" value="1"/>
</dbReference>
<evidence type="ECO:0000313" key="10">
    <source>
        <dbReference type="EMBL" id="AUT66494.1"/>
    </source>
</evidence>
<dbReference type="InterPro" id="IPR000577">
    <property type="entry name" value="Carb_kinase_FGGY"/>
</dbReference>
<dbReference type="Pfam" id="PF00370">
    <property type="entry name" value="FGGY_N"/>
    <property type="match status" value="1"/>
</dbReference>
<dbReference type="InterPro" id="IPR006000">
    <property type="entry name" value="Xylulokinase"/>
</dbReference>
<name>A0A2I8F604_9BURK</name>
<dbReference type="SUPFAM" id="SSF53067">
    <property type="entry name" value="Actin-like ATPase domain"/>
    <property type="match status" value="2"/>
</dbReference>
<dbReference type="OrthoDB" id="9805576at2"/>
<dbReference type="EC" id="2.7.1.17" evidence="6 7"/>
<accession>A0A2I8F604</accession>
<gene>
    <name evidence="6 7 10" type="primary">xylB</name>
    <name evidence="10" type="ORF">C2L65_43305</name>
</gene>
<keyword evidence="2 6" id="KW-0808">Transferase</keyword>
<dbReference type="GO" id="GO:0004856">
    <property type="term" value="F:D-xylulokinase activity"/>
    <property type="evidence" value="ECO:0007669"/>
    <property type="project" value="UniProtKB-UniRule"/>
</dbReference>
<keyword evidence="6 7" id="KW-0859">Xylose metabolism</keyword>
<feature type="active site" description="Proton acceptor" evidence="6">
    <location>
        <position position="236"/>
    </location>
</feature>
<comment type="similarity">
    <text evidence="1 6 7">Belongs to the FGGY kinase family.</text>
</comment>
<organism evidence="10 11">
    <name type="scientific">Paraburkholderia terrae</name>
    <dbReference type="NCBI Taxonomy" id="311230"/>
    <lineage>
        <taxon>Bacteria</taxon>
        <taxon>Pseudomonadati</taxon>
        <taxon>Pseudomonadota</taxon>
        <taxon>Betaproteobacteria</taxon>
        <taxon>Burkholderiales</taxon>
        <taxon>Burkholderiaceae</taxon>
        <taxon>Paraburkholderia</taxon>
    </lineage>
</organism>
<evidence type="ECO:0000256" key="4">
    <source>
        <dbReference type="ARBA" id="ARBA00022777"/>
    </source>
</evidence>
<dbReference type="InterPro" id="IPR018485">
    <property type="entry name" value="FGGY_C"/>
</dbReference>
<protein>
    <recommendedName>
        <fullName evidence="6 7">Xylulose kinase</fullName>
        <shortName evidence="6 7">Xylulokinase</shortName>
        <ecNumber evidence="6 7">2.7.1.17</ecNumber>
    </recommendedName>
</protein>
<dbReference type="GO" id="GO:0005998">
    <property type="term" value="P:xylulose catabolic process"/>
    <property type="evidence" value="ECO:0007669"/>
    <property type="project" value="UniProtKB-UniRule"/>
</dbReference>
<evidence type="ECO:0000256" key="7">
    <source>
        <dbReference type="RuleBase" id="RU364073"/>
    </source>
</evidence>
<dbReference type="NCBIfam" id="TIGR01312">
    <property type="entry name" value="XylB"/>
    <property type="match status" value="1"/>
</dbReference>
<evidence type="ECO:0000256" key="2">
    <source>
        <dbReference type="ARBA" id="ARBA00022679"/>
    </source>
</evidence>
<comment type="function">
    <text evidence="6">Catalyzes the phosphorylation of D-xylulose to D-xylulose 5-phosphate.</text>
</comment>
<proteinExistence type="inferred from homology"/>
<dbReference type="PANTHER" id="PTHR43095">
    <property type="entry name" value="SUGAR KINASE"/>
    <property type="match status" value="1"/>
</dbReference>
<evidence type="ECO:0000256" key="3">
    <source>
        <dbReference type="ARBA" id="ARBA00022741"/>
    </source>
</evidence>
<keyword evidence="6 7" id="KW-0119">Carbohydrate metabolism</keyword>
<dbReference type="GO" id="GO:0042732">
    <property type="term" value="P:D-xylose metabolic process"/>
    <property type="evidence" value="ECO:0007669"/>
    <property type="project" value="UniProtKB-KW"/>
</dbReference>
<keyword evidence="3 6" id="KW-0547">Nucleotide-binding</keyword>
<dbReference type="InterPro" id="IPR043129">
    <property type="entry name" value="ATPase_NBD"/>
</dbReference>
<dbReference type="Proteomes" id="UP000243502">
    <property type="component" value="Chromosome 4"/>
</dbReference>
<evidence type="ECO:0000256" key="6">
    <source>
        <dbReference type="HAMAP-Rule" id="MF_02220"/>
    </source>
</evidence>
<keyword evidence="5 6" id="KW-0067">ATP-binding</keyword>
<dbReference type="Gene3D" id="3.30.420.40">
    <property type="match status" value="2"/>
</dbReference>
<dbReference type="PIRSF" id="PIRSF000538">
    <property type="entry name" value="GlpK"/>
    <property type="match status" value="1"/>
</dbReference>
<dbReference type="InterPro" id="IPR050406">
    <property type="entry name" value="FGGY_Carb_Kinase"/>
</dbReference>
<feature type="domain" description="Carbohydrate kinase FGGY C-terminal" evidence="9">
    <location>
        <begin position="254"/>
        <end position="439"/>
    </location>
</feature>
<dbReference type="KEGG" id="pter:C2L65_43305"/>
<evidence type="ECO:0000313" key="11">
    <source>
        <dbReference type="Proteomes" id="UP000243502"/>
    </source>
</evidence>
<dbReference type="CDD" id="cd07808">
    <property type="entry name" value="ASKHA_NBD_FGGY_EcXK-like"/>
    <property type="match status" value="1"/>
</dbReference>
<keyword evidence="4 6" id="KW-0418">Kinase</keyword>
<dbReference type="Pfam" id="PF02782">
    <property type="entry name" value="FGGY_C"/>
    <property type="match status" value="1"/>
</dbReference>
<evidence type="ECO:0000259" key="9">
    <source>
        <dbReference type="Pfam" id="PF02782"/>
    </source>
</evidence>
<dbReference type="HAMAP" id="MF_02220">
    <property type="entry name" value="XylB"/>
    <property type="match status" value="1"/>
</dbReference>